<evidence type="ECO:0000256" key="2">
    <source>
        <dbReference type="ARBA" id="ARBA00026234"/>
    </source>
</evidence>
<dbReference type="InterPro" id="IPR008011">
    <property type="entry name" value="Complex1_LYR_dom"/>
</dbReference>
<evidence type="ECO:0000313" key="4">
    <source>
        <dbReference type="EMBL" id="CCA16354.1"/>
    </source>
</evidence>
<dbReference type="InterPro" id="IPR052151">
    <property type="entry name" value="Complex_I_LYR"/>
</dbReference>
<gene>
    <name evidence="4" type="primary">AlNc14C21G2129</name>
    <name evidence="4" type="ORF">ALNC14_024970</name>
</gene>
<accession>F0W5G3</accession>
<evidence type="ECO:0000256" key="1">
    <source>
        <dbReference type="ARBA" id="ARBA00025757"/>
    </source>
</evidence>
<reference evidence="4" key="1">
    <citation type="journal article" date="2011" name="PLoS Biol.">
        <title>Gene gain and loss during evolution of obligate parasitism in the white rust pathogen of Arabidopsis thaliana.</title>
        <authorList>
            <person name="Kemen E."/>
            <person name="Gardiner A."/>
            <person name="Schultz-Larsen T."/>
            <person name="Kemen A.C."/>
            <person name="Balmuth A.L."/>
            <person name="Robert-Seilaniantz A."/>
            <person name="Bailey K."/>
            <person name="Holub E."/>
            <person name="Studholme D.J."/>
            <person name="Maclean D."/>
            <person name="Jones J.D."/>
        </authorList>
    </citation>
    <scope>NUCLEOTIDE SEQUENCE</scope>
</reference>
<proteinExistence type="inferred from homology"/>
<dbReference type="PANTHER" id="PTHR47061">
    <property type="entry name" value="LYR MOTIF-CONTAINING PROTEIN 9"/>
    <property type="match status" value="1"/>
</dbReference>
<sequence>MESLRRESIALYRKIFRETRRLKPHERDYYRLFARGGFIGHSDEIDPARIKEIHERVLQDMEWILKKYTGKGLSSQ</sequence>
<protein>
    <recommendedName>
        <fullName evidence="2">LYR motif-containing protein 9</fullName>
    </recommendedName>
</protein>
<dbReference type="EMBL" id="FR824066">
    <property type="protein sequence ID" value="CCA16354.1"/>
    <property type="molecule type" value="Genomic_DNA"/>
</dbReference>
<feature type="domain" description="Complex 1 LYR protein" evidence="3">
    <location>
        <begin position="7"/>
        <end position="54"/>
    </location>
</feature>
<evidence type="ECO:0000259" key="3">
    <source>
        <dbReference type="Pfam" id="PF05347"/>
    </source>
</evidence>
<comment type="similarity">
    <text evidence="1">Belongs to the complex I LYR family. LYRM9 subfamily.</text>
</comment>
<dbReference type="PANTHER" id="PTHR47061:SF1">
    <property type="entry name" value="LYR MOTIF-CONTAINING PROTEIN 9"/>
    <property type="match status" value="1"/>
</dbReference>
<dbReference type="HOGENOM" id="CLU_183410_1_0_1"/>
<organism evidence="4">
    <name type="scientific">Albugo laibachii Nc14</name>
    <dbReference type="NCBI Taxonomy" id="890382"/>
    <lineage>
        <taxon>Eukaryota</taxon>
        <taxon>Sar</taxon>
        <taxon>Stramenopiles</taxon>
        <taxon>Oomycota</taxon>
        <taxon>Peronosporomycetes</taxon>
        <taxon>Albuginales</taxon>
        <taxon>Albuginaceae</taxon>
        <taxon>Albugo</taxon>
    </lineage>
</organism>
<name>F0W5G3_9STRA</name>
<dbReference type="AlphaFoldDB" id="F0W5G3"/>
<dbReference type="Pfam" id="PF05347">
    <property type="entry name" value="Complex1_LYR"/>
    <property type="match status" value="1"/>
</dbReference>
<reference evidence="4" key="2">
    <citation type="submission" date="2011-02" db="EMBL/GenBank/DDBJ databases">
        <authorList>
            <person name="MacLean D."/>
        </authorList>
    </citation>
    <scope>NUCLEOTIDE SEQUENCE</scope>
</reference>
<dbReference type="InterPro" id="IPR045291">
    <property type="entry name" value="Complex1_LYR_LYRM9"/>
</dbReference>
<dbReference type="CDD" id="cd20269">
    <property type="entry name" value="Complex1_LYR_LYRM9"/>
    <property type="match status" value="1"/>
</dbReference>